<sequence length="297" mass="33263">MVPIALIAGGILAITTRGFTALPAGSFFSILAPLFMLVVAVVVIATTARSGRGSSERLMRLVRFAELNGFTFSTRDAEPNYPGMIFRIGRGRQALDHIVRPAPRFLDIGNFRYTTGSGKNKKTRTWGFMALHLDRRVPHMLLDAKANNFLGSNLPAHFSRDQVLSLEGDFDRHFTLYCPREYERDALYVFTPDLMALLIDEAGAFDVEVVDDWMFVYASAPFRMGDGPQLQRMLRIVDTVGAKTVDRTDFYADERIGDRRINLVAPQGARLRRGIPWATILITAIVVAVWFGMSLVR</sequence>
<keyword evidence="1" id="KW-0812">Transmembrane</keyword>
<organism evidence="2 3">
    <name type="scientific">Homoserinibacter gongjuensis</name>
    <dbReference type="NCBI Taxonomy" id="1162968"/>
    <lineage>
        <taxon>Bacteria</taxon>
        <taxon>Bacillati</taxon>
        <taxon>Actinomycetota</taxon>
        <taxon>Actinomycetes</taxon>
        <taxon>Micrococcales</taxon>
        <taxon>Microbacteriaceae</taxon>
        <taxon>Homoserinibacter</taxon>
    </lineage>
</organism>
<comment type="caution">
    <text evidence="2">The sequence shown here is derived from an EMBL/GenBank/DDBJ whole genome shotgun (WGS) entry which is preliminary data.</text>
</comment>
<reference evidence="3" key="1">
    <citation type="journal article" date="2019" name="Int. J. Syst. Evol. Microbiol.">
        <title>The Global Catalogue of Microorganisms (GCM) 10K type strain sequencing project: providing services to taxonomists for standard genome sequencing and annotation.</title>
        <authorList>
            <consortium name="The Broad Institute Genomics Platform"/>
            <consortium name="The Broad Institute Genome Sequencing Center for Infectious Disease"/>
            <person name="Wu L."/>
            <person name="Ma J."/>
        </authorList>
    </citation>
    <scope>NUCLEOTIDE SEQUENCE [LARGE SCALE GENOMIC DNA]</scope>
    <source>
        <strain evidence="3">NBRC 108755</strain>
    </source>
</reference>
<accession>A0ABQ6JXC7</accession>
<keyword evidence="1" id="KW-1133">Transmembrane helix</keyword>
<evidence type="ECO:0000256" key="1">
    <source>
        <dbReference type="SAM" id="Phobius"/>
    </source>
</evidence>
<keyword evidence="3" id="KW-1185">Reference proteome</keyword>
<dbReference type="Proteomes" id="UP001157069">
    <property type="component" value="Unassembled WGS sequence"/>
</dbReference>
<feature type="transmembrane region" description="Helical" evidence="1">
    <location>
        <begin position="275"/>
        <end position="296"/>
    </location>
</feature>
<feature type="transmembrane region" description="Helical" evidence="1">
    <location>
        <begin position="30"/>
        <end position="51"/>
    </location>
</feature>
<protein>
    <recommendedName>
        <fullName evidence="4">DUF3137 domain-containing protein</fullName>
    </recommendedName>
</protein>
<gene>
    <name evidence="2" type="ORF">GCM10025869_34960</name>
</gene>
<evidence type="ECO:0000313" key="3">
    <source>
        <dbReference type="Proteomes" id="UP001157069"/>
    </source>
</evidence>
<dbReference type="EMBL" id="BSVA01000001">
    <property type="protein sequence ID" value="GMA92967.1"/>
    <property type="molecule type" value="Genomic_DNA"/>
</dbReference>
<evidence type="ECO:0000313" key="2">
    <source>
        <dbReference type="EMBL" id="GMA92967.1"/>
    </source>
</evidence>
<proteinExistence type="predicted"/>
<evidence type="ECO:0008006" key="4">
    <source>
        <dbReference type="Google" id="ProtNLM"/>
    </source>
</evidence>
<keyword evidence="1" id="KW-0472">Membrane</keyword>
<name>A0ABQ6JXC7_9MICO</name>